<reference evidence="3 4" key="1">
    <citation type="submission" date="2009-02" db="EMBL/GenBank/DDBJ databases">
        <title>The Genome Sequence of Oxalobacter formigenes OXCC13.</title>
        <authorList>
            <consortium name="The Broad Institute Genome Sequencing Platform"/>
            <person name="Ward D."/>
            <person name="Young S.K."/>
            <person name="Kodira C.D."/>
            <person name="Zeng Q."/>
            <person name="Koehrsen M."/>
            <person name="Alvarado L."/>
            <person name="Berlin A."/>
            <person name="Borenstein D."/>
            <person name="Chen Z."/>
            <person name="Engels R."/>
            <person name="Freedman E."/>
            <person name="Gellesch M."/>
            <person name="Goldberg J."/>
            <person name="Griggs A."/>
            <person name="Gujja S."/>
            <person name="Heiman D."/>
            <person name="Hepburn T."/>
            <person name="Howarth C."/>
            <person name="Jen D."/>
            <person name="Larson L."/>
            <person name="Lewis B."/>
            <person name="Mehta T."/>
            <person name="Park D."/>
            <person name="Pearson M."/>
            <person name="Roberts A."/>
            <person name="Saif S."/>
            <person name="Shea T."/>
            <person name="Shenoy N."/>
            <person name="Sisk P."/>
            <person name="Stolte C."/>
            <person name="Sykes S."/>
            <person name="Walk T."/>
            <person name="White J."/>
            <person name="Yandava C."/>
            <person name="Allison M.J."/>
            <person name="Lander E."/>
            <person name="Nusbaum C."/>
            <person name="Galagan J."/>
            <person name="Birren B."/>
        </authorList>
    </citation>
    <scope>NUCLEOTIDE SEQUENCE [LARGE SCALE GENOMIC DNA]</scope>
    <source>
        <strain evidence="3 4">OXCC13</strain>
    </source>
</reference>
<feature type="region of interest" description="Disordered" evidence="1">
    <location>
        <begin position="322"/>
        <end position="346"/>
    </location>
</feature>
<dbReference type="GeneID" id="77135279"/>
<dbReference type="RefSeq" id="WP_005880520.1">
    <property type="nucleotide sequence ID" value="NZ_CP019430.1"/>
</dbReference>
<evidence type="ECO:0000256" key="2">
    <source>
        <dbReference type="SAM" id="Phobius"/>
    </source>
</evidence>
<keyword evidence="2" id="KW-0812">Transmembrane</keyword>
<gene>
    <name evidence="3" type="ORF">OFBG_00807</name>
</gene>
<evidence type="ECO:0000256" key="1">
    <source>
        <dbReference type="SAM" id="MobiDB-lite"/>
    </source>
</evidence>
<name>C3X9A3_OXAFO</name>
<dbReference type="Proteomes" id="UP000005089">
    <property type="component" value="Unassembled WGS sequence"/>
</dbReference>
<feature type="transmembrane region" description="Helical" evidence="2">
    <location>
        <begin position="141"/>
        <end position="162"/>
    </location>
</feature>
<keyword evidence="2" id="KW-0472">Membrane</keyword>
<accession>C3X9A3</accession>
<dbReference type="EMBL" id="GG658170">
    <property type="protein sequence ID" value="EEO29779.1"/>
    <property type="molecule type" value="Genomic_DNA"/>
</dbReference>
<sequence length="346" mass="38645">MDVLENIIVASLAIVMTSLIAVLYHIRQLYATAPVMFQKKSDSGYDSVFQIVVTNRGNQVEENIELEIDPSITFEIVAASVPDVTKDGSTVRIERIHRKNEVIVLISTTEIHFGSATILSVSSNNVSGRVCKTPKDIPFNYGMTSLAILLLLSAFPVGYYIYQVAGYVGDKVDEEKLAPVTKEGWSNLDEYQESDLRKSYSDQEFPVRLSQVKKKQDYGNDSVPVSLKDEWDNIDKDKDALLQYEINNKTADNLGVMAYRRNGNATRPYFAEVSPLSKGVIIVPVTGQTDSGNVQVEFLFRLNDEWLEKIVHSIDAQKLQEMKNEDASKTDGGQSFKARKLASPSK</sequence>
<evidence type="ECO:0000313" key="4">
    <source>
        <dbReference type="Proteomes" id="UP000005089"/>
    </source>
</evidence>
<evidence type="ECO:0000313" key="3">
    <source>
        <dbReference type="EMBL" id="EEO29779.1"/>
    </source>
</evidence>
<proteinExistence type="predicted"/>
<keyword evidence="2" id="KW-1133">Transmembrane helix</keyword>
<dbReference type="HOGENOM" id="CLU_846883_0_0_4"/>
<protein>
    <submittedName>
        <fullName evidence="3">Uncharacterized protein</fullName>
    </submittedName>
</protein>
<keyword evidence="4" id="KW-1185">Reference proteome</keyword>
<feature type="transmembrane region" description="Helical" evidence="2">
    <location>
        <begin position="6"/>
        <end position="26"/>
    </location>
</feature>
<dbReference type="AlphaFoldDB" id="C3X9A3"/>
<organism evidence="3 4">
    <name type="scientific">Oxalobacter formigenes OXCC13</name>
    <dbReference type="NCBI Taxonomy" id="556269"/>
    <lineage>
        <taxon>Bacteria</taxon>
        <taxon>Pseudomonadati</taxon>
        <taxon>Pseudomonadota</taxon>
        <taxon>Betaproteobacteria</taxon>
        <taxon>Burkholderiales</taxon>
        <taxon>Oxalobacteraceae</taxon>
        <taxon>Oxalobacter</taxon>
    </lineage>
</organism>